<accession>A0ACC2PKC5</accession>
<organism evidence="1 2">
    <name type="scientific">Eretmocerus hayati</name>
    <dbReference type="NCBI Taxonomy" id="131215"/>
    <lineage>
        <taxon>Eukaryota</taxon>
        <taxon>Metazoa</taxon>
        <taxon>Ecdysozoa</taxon>
        <taxon>Arthropoda</taxon>
        <taxon>Hexapoda</taxon>
        <taxon>Insecta</taxon>
        <taxon>Pterygota</taxon>
        <taxon>Neoptera</taxon>
        <taxon>Endopterygota</taxon>
        <taxon>Hymenoptera</taxon>
        <taxon>Apocrita</taxon>
        <taxon>Proctotrupomorpha</taxon>
        <taxon>Chalcidoidea</taxon>
        <taxon>Aphelinidae</taxon>
        <taxon>Aphelininae</taxon>
        <taxon>Eretmocerus</taxon>
    </lineage>
</organism>
<dbReference type="Proteomes" id="UP001239111">
    <property type="component" value="Chromosome 1"/>
</dbReference>
<name>A0ACC2PKC5_9HYME</name>
<gene>
    <name evidence="1" type="ORF">QAD02_018836</name>
</gene>
<proteinExistence type="predicted"/>
<dbReference type="EMBL" id="CM056741">
    <property type="protein sequence ID" value="KAJ8683044.1"/>
    <property type="molecule type" value="Genomic_DNA"/>
</dbReference>
<evidence type="ECO:0000313" key="2">
    <source>
        <dbReference type="Proteomes" id="UP001239111"/>
    </source>
</evidence>
<keyword evidence="2" id="KW-1185">Reference proteome</keyword>
<sequence>MDFLGKFSLFILFLTYKPIIASAHNDTFDEELVLKPLPNGYVYAYFQFTTIWEAQNDADTLKHTHLFPRGLAEIIGRHHVDELHVSLTEGFWNYERFGYPFHSAGPGAEIYAWFNKKVRNVDQEWKGLTNALSGLLCASLNFVSSSNSLSPEFSFRPTGAVNQVPKSSHLRYSSLPRETACTENLTPFKKLLPCDSRRGLATLLNSASIHNTNYHSVGIHFRSVCRDTECTRLSLELKQTVSLVYDTDTFDTQDWSTRKLFGIGLKSACPLTTISNIYVDLTSNGTAHTYRLSPEPEMTLVSLRGGQENKFGVYNVRSSTNFGALSIAVYHISPKSSGVNYPPVLYANRYMIGYGQDKGSLVTKIYNNYWQSLDIVLLENVPWYLPLYLHSMKVTLNGKEIKPLAQRYIPGKERKQPYYLELILRLPPRSVTKFSVDVDYMFLKWQEYPPDANHGFYMGPAIITALLPVARNYTALPQDGSTITSTFNTTREGYLVQLRTEPLLISLPTPDFSMPYNVICLACTAVALAFGPLHNISTKRLVLKRIEKQGYLPMIVARVRKLIGLKDKTD</sequence>
<evidence type="ECO:0000313" key="1">
    <source>
        <dbReference type="EMBL" id="KAJ8683044.1"/>
    </source>
</evidence>
<comment type="caution">
    <text evidence="1">The sequence shown here is derived from an EMBL/GenBank/DDBJ whole genome shotgun (WGS) entry which is preliminary data.</text>
</comment>
<reference evidence="1" key="1">
    <citation type="submission" date="2023-04" db="EMBL/GenBank/DDBJ databases">
        <title>A chromosome-level genome assembly of the parasitoid wasp Eretmocerus hayati.</title>
        <authorList>
            <person name="Zhong Y."/>
            <person name="Liu S."/>
            <person name="Liu Y."/>
        </authorList>
    </citation>
    <scope>NUCLEOTIDE SEQUENCE</scope>
    <source>
        <strain evidence="1">ZJU_SS_LIU_2023</strain>
    </source>
</reference>
<protein>
    <submittedName>
        <fullName evidence="1">Uncharacterized protein</fullName>
    </submittedName>
</protein>